<evidence type="ECO:0000313" key="2">
    <source>
        <dbReference type="Proteomes" id="UP001056120"/>
    </source>
</evidence>
<name>A0ACB9EUD6_9ASTR</name>
<dbReference type="EMBL" id="CM042034">
    <property type="protein sequence ID" value="KAI3762056.1"/>
    <property type="molecule type" value="Genomic_DNA"/>
</dbReference>
<sequence length="87" mass="9657">MLCIYICMYTHEVEFIQVLFYIKSHKDIDSCTYILVLGHDSVIGHLKPIITLLHGKHGPQACEQSGMSDPVGNKSAVFLSCKTSKSS</sequence>
<keyword evidence="2" id="KW-1185">Reference proteome</keyword>
<accession>A0ACB9EUD6</accession>
<gene>
    <name evidence="1" type="ORF">L1987_52479</name>
</gene>
<protein>
    <submittedName>
        <fullName evidence="1">Uncharacterized protein</fullName>
    </submittedName>
</protein>
<evidence type="ECO:0000313" key="1">
    <source>
        <dbReference type="EMBL" id="KAI3762056.1"/>
    </source>
</evidence>
<dbReference type="Proteomes" id="UP001056120">
    <property type="component" value="Linkage Group LG17"/>
</dbReference>
<reference evidence="1 2" key="2">
    <citation type="journal article" date="2022" name="Mol. Ecol. Resour.">
        <title>The genomes of chicory, endive, great burdock and yacon provide insights into Asteraceae paleo-polyploidization history and plant inulin production.</title>
        <authorList>
            <person name="Fan W."/>
            <person name="Wang S."/>
            <person name="Wang H."/>
            <person name="Wang A."/>
            <person name="Jiang F."/>
            <person name="Liu H."/>
            <person name="Zhao H."/>
            <person name="Xu D."/>
            <person name="Zhang Y."/>
        </authorList>
    </citation>
    <scope>NUCLEOTIDE SEQUENCE [LARGE SCALE GENOMIC DNA]</scope>
    <source>
        <strain evidence="2">cv. Yunnan</strain>
        <tissue evidence="1">Leaves</tissue>
    </source>
</reference>
<comment type="caution">
    <text evidence="1">The sequence shown here is derived from an EMBL/GenBank/DDBJ whole genome shotgun (WGS) entry which is preliminary data.</text>
</comment>
<reference evidence="2" key="1">
    <citation type="journal article" date="2022" name="Mol. Ecol. Resour.">
        <title>The genomes of chicory, endive, great burdock and yacon provide insights into Asteraceae palaeo-polyploidization history and plant inulin production.</title>
        <authorList>
            <person name="Fan W."/>
            <person name="Wang S."/>
            <person name="Wang H."/>
            <person name="Wang A."/>
            <person name="Jiang F."/>
            <person name="Liu H."/>
            <person name="Zhao H."/>
            <person name="Xu D."/>
            <person name="Zhang Y."/>
        </authorList>
    </citation>
    <scope>NUCLEOTIDE SEQUENCE [LARGE SCALE GENOMIC DNA]</scope>
    <source>
        <strain evidence="2">cv. Yunnan</strain>
    </source>
</reference>
<organism evidence="1 2">
    <name type="scientific">Smallanthus sonchifolius</name>
    <dbReference type="NCBI Taxonomy" id="185202"/>
    <lineage>
        <taxon>Eukaryota</taxon>
        <taxon>Viridiplantae</taxon>
        <taxon>Streptophyta</taxon>
        <taxon>Embryophyta</taxon>
        <taxon>Tracheophyta</taxon>
        <taxon>Spermatophyta</taxon>
        <taxon>Magnoliopsida</taxon>
        <taxon>eudicotyledons</taxon>
        <taxon>Gunneridae</taxon>
        <taxon>Pentapetalae</taxon>
        <taxon>asterids</taxon>
        <taxon>campanulids</taxon>
        <taxon>Asterales</taxon>
        <taxon>Asteraceae</taxon>
        <taxon>Asteroideae</taxon>
        <taxon>Heliantheae alliance</taxon>
        <taxon>Millerieae</taxon>
        <taxon>Smallanthus</taxon>
    </lineage>
</organism>
<proteinExistence type="predicted"/>